<evidence type="ECO:0000313" key="2">
    <source>
        <dbReference type="Proteomes" id="UP000177306"/>
    </source>
</evidence>
<protein>
    <submittedName>
        <fullName evidence="1">Uncharacterized protein</fullName>
    </submittedName>
</protein>
<dbReference type="AlphaFoldDB" id="A0A1F6EFY0"/>
<sequence>MSTVTIPRKIFGGTEDVVVVSRREYENLLRTRARTKGEVPMTASVKRALARARKNMKAGTMLSIADVKRQLASRN</sequence>
<proteinExistence type="predicted"/>
<dbReference type="EMBL" id="MFLY01000043">
    <property type="protein sequence ID" value="OGG72558.1"/>
    <property type="molecule type" value="Genomic_DNA"/>
</dbReference>
<name>A0A1F6EFY0_9BACT</name>
<accession>A0A1F6EFY0</accession>
<comment type="caution">
    <text evidence="1">The sequence shown here is derived from an EMBL/GenBank/DDBJ whole genome shotgun (WGS) entry which is preliminary data.</text>
</comment>
<gene>
    <name evidence="1" type="ORF">A3A38_02300</name>
</gene>
<evidence type="ECO:0000313" key="1">
    <source>
        <dbReference type="EMBL" id="OGG72558.1"/>
    </source>
</evidence>
<organism evidence="1 2">
    <name type="scientific">Candidatus Kaiserbacteria bacterium RIFCSPLOWO2_01_FULL_53_17</name>
    <dbReference type="NCBI Taxonomy" id="1798511"/>
    <lineage>
        <taxon>Bacteria</taxon>
        <taxon>Candidatus Kaiseribacteriota</taxon>
    </lineage>
</organism>
<dbReference type="Proteomes" id="UP000177306">
    <property type="component" value="Unassembled WGS sequence"/>
</dbReference>
<reference evidence="1 2" key="1">
    <citation type="journal article" date="2016" name="Nat. Commun.">
        <title>Thousands of microbial genomes shed light on interconnected biogeochemical processes in an aquifer system.</title>
        <authorList>
            <person name="Anantharaman K."/>
            <person name="Brown C.T."/>
            <person name="Hug L.A."/>
            <person name="Sharon I."/>
            <person name="Castelle C.J."/>
            <person name="Probst A.J."/>
            <person name="Thomas B.C."/>
            <person name="Singh A."/>
            <person name="Wilkins M.J."/>
            <person name="Karaoz U."/>
            <person name="Brodie E.L."/>
            <person name="Williams K.H."/>
            <person name="Hubbard S.S."/>
            <person name="Banfield J.F."/>
        </authorList>
    </citation>
    <scope>NUCLEOTIDE SEQUENCE [LARGE SCALE GENOMIC DNA]</scope>
</reference>